<dbReference type="STRING" id="144026.SAMN04488568_10783"/>
<dbReference type="Pfam" id="PF00072">
    <property type="entry name" value="Response_reg"/>
    <property type="match status" value="1"/>
</dbReference>
<feature type="domain" description="Response regulatory" evidence="3">
    <location>
        <begin position="10"/>
        <end position="129"/>
    </location>
</feature>
<dbReference type="SMART" id="SM00448">
    <property type="entry name" value="REC"/>
    <property type="match status" value="1"/>
</dbReference>
<sequence>MSAFDLSGLNILLLDDSRSIRQVLTTLLRGLGVTRIYESRDADEALVTARLCRPDLALVDYDLGLTSGLEAVRRFRDARCSPRPDLPIILLAPPNLPHVSRGAEAAGIDAILPKPVNATTLAAHIHQIAQAGALRALSPLSRTA</sequence>
<evidence type="ECO:0000259" key="3">
    <source>
        <dbReference type="PROSITE" id="PS50110"/>
    </source>
</evidence>
<dbReference type="PROSITE" id="PS50110">
    <property type="entry name" value="RESPONSE_REGULATORY"/>
    <property type="match status" value="1"/>
</dbReference>
<organism evidence="4 5">
    <name type="scientific">Maricaulis salignorans</name>
    <dbReference type="NCBI Taxonomy" id="144026"/>
    <lineage>
        <taxon>Bacteria</taxon>
        <taxon>Pseudomonadati</taxon>
        <taxon>Pseudomonadota</taxon>
        <taxon>Alphaproteobacteria</taxon>
        <taxon>Maricaulales</taxon>
        <taxon>Maricaulaceae</taxon>
        <taxon>Maricaulis</taxon>
    </lineage>
</organism>
<dbReference type="Proteomes" id="UP000199759">
    <property type="component" value="Unassembled WGS sequence"/>
</dbReference>
<dbReference type="Gene3D" id="3.40.50.2300">
    <property type="match status" value="1"/>
</dbReference>
<dbReference type="GO" id="GO:0000160">
    <property type="term" value="P:phosphorelay signal transduction system"/>
    <property type="evidence" value="ECO:0007669"/>
    <property type="project" value="InterPro"/>
</dbReference>
<dbReference type="EMBL" id="FNHG01000007">
    <property type="protein sequence ID" value="SDM24525.1"/>
    <property type="molecule type" value="Genomic_DNA"/>
</dbReference>
<keyword evidence="1 2" id="KW-0597">Phosphoprotein</keyword>
<dbReference type="PANTHER" id="PTHR44591:SF3">
    <property type="entry name" value="RESPONSE REGULATORY DOMAIN-CONTAINING PROTEIN"/>
    <property type="match status" value="1"/>
</dbReference>
<dbReference type="InterPro" id="IPR001789">
    <property type="entry name" value="Sig_transdc_resp-reg_receiver"/>
</dbReference>
<dbReference type="AlphaFoldDB" id="A0A1G9RPZ7"/>
<gene>
    <name evidence="4" type="ORF">SAMN04488568_10783</name>
</gene>
<dbReference type="PANTHER" id="PTHR44591">
    <property type="entry name" value="STRESS RESPONSE REGULATOR PROTEIN 1"/>
    <property type="match status" value="1"/>
</dbReference>
<dbReference type="CDD" id="cd00156">
    <property type="entry name" value="REC"/>
    <property type="match status" value="1"/>
</dbReference>
<dbReference type="InterPro" id="IPR050595">
    <property type="entry name" value="Bact_response_regulator"/>
</dbReference>
<keyword evidence="5" id="KW-1185">Reference proteome</keyword>
<name>A0A1G9RPZ7_9PROT</name>
<proteinExistence type="predicted"/>
<evidence type="ECO:0000313" key="4">
    <source>
        <dbReference type="EMBL" id="SDM24525.1"/>
    </source>
</evidence>
<feature type="modified residue" description="4-aspartylphosphate" evidence="2">
    <location>
        <position position="60"/>
    </location>
</feature>
<dbReference type="InterPro" id="IPR011006">
    <property type="entry name" value="CheY-like_superfamily"/>
</dbReference>
<dbReference type="OrthoDB" id="9786548at2"/>
<evidence type="ECO:0000256" key="2">
    <source>
        <dbReference type="PROSITE-ProRule" id="PRU00169"/>
    </source>
</evidence>
<protein>
    <submittedName>
        <fullName evidence="4">Response regulator receiver domain-containing protein</fullName>
    </submittedName>
</protein>
<evidence type="ECO:0000313" key="5">
    <source>
        <dbReference type="Proteomes" id="UP000199759"/>
    </source>
</evidence>
<evidence type="ECO:0000256" key="1">
    <source>
        <dbReference type="ARBA" id="ARBA00022553"/>
    </source>
</evidence>
<dbReference type="RefSeq" id="WP_091769281.1">
    <property type="nucleotide sequence ID" value="NZ_FNHG01000007.1"/>
</dbReference>
<dbReference type="SUPFAM" id="SSF52172">
    <property type="entry name" value="CheY-like"/>
    <property type="match status" value="1"/>
</dbReference>
<reference evidence="4 5" key="1">
    <citation type="submission" date="2016-10" db="EMBL/GenBank/DDBJ databases">
        <authorList>
            <person name="de Groot N.N."/>
        </authorList>
    </citation>
    <scope>NUCLEOTIDE SEQUENCE [LARGE SCALE GENOMIC DNA]</scope>
    <source>
        <strain evidence="4 5">DSM 16077</strain>
    </source>
</reference>
<accession>A0A1G9RPZ7</accession>